<organism evidence="2 3">
    <name type="scientific">Slackia isoflavoniconvertens</name>
    <dbReference type="NCBI Taxonomy" id="572010"/>
    <lineage>
        <taxon>Bacteria</taxon>
        <taxon>Bacillati</taxon>
        <taxon>Actinomycetota</taxon>
        <taxon>Coriobacteriia</taxon>
        <taxon>Eggerthellales</taxon>
        <taxon>Eggerthellaceae</taxon>
        <taxon>Slackia</taxon>
    </lineage>
</organism>
<dbReference type="RefSeq" id="WP_114616283.1">
    <property type="nucleotide sequence ID" value="NZ_PPTO01000020.1"/>
</dbReference>
<dbReference type="EMBL" id="PPTO01000020">
    <property type="protein sequence ID" value="RDB55255.1"/>
    <property type="molecule type" value="Genomic_DNA"/>
</dbReference>
<reference evidence="2 3" key="1">
    <citation type="journal article" date="2018" name="Elife">
        <title>Discovery and characterization of a prevalent human gut bacterial enzyme sufficient for the inactivation of a family of plant toxins.</title>
        <authorList>
            <person name="Koppel N."/>
            <person name="Bisanz J.E."/>
            <person name="Pandelia M.E."/>
            <person name="Turnbaugh P.J."/>
            <person name="Balskus E.P."/>
        </authorList>
    </citation>
    <scope>NUCLEOTIDE SEQUENCE [LARGE SCALE GENOMIC DNA]</scope>
    <source>
        <strain evidence="2 3">OB21 GAM31</strain>
    </source>
</reference>
<gene>
    <name evidence="2" type="ORF">C1881_09490</name>
</gene>
<dbReference type="SUPFAM" id="SSF89155">
    <property type="entry name" value="TorD-like"/>
    <property type="match status" value="1"/>
</dbReference>
<name>A0A369LAS3_9ACTN</name>
<evidence type="ECO:0000256" key="1">
    <source>
        <dbReference type="ARBA" id="ARBA00023186"/>
    </source>
</evidence>
<dbReference type="Gene3D" id="1.10.3480.10">
    <property type="entry name" value="TorD-like"/>
    <property type="match status" value="1"/>
</dbReference>
<dbReference type="InterPro" id="IPR050289">
    <property type="entry name" value="TorD/DmsD_chaperones"/>
</dbReference>
<proteinExistence type="predicted"/>
<evidence type="ECO:0000313" key="3">
    <source>
        <dbReference type="Proteomes" id="UP000253975"/>
    </source>
</evidence>
<dbReference type="PANTHER" id="PTHR34227">
    <property type="entry name" value="CHAPERONE PROTEIN YCDY"/>
    <property type="match status" value="1"/>
</dbReference>
<protein>
    <submittedName>
        <fullName evidence="2">Uncharacterized protein</fullName>
    </submittedName>
</protein>
<sequence length="269" mass="30179">MSKDSVSVASLMFARLWLYQLFHKLIGGRPTKDMLVWLGSETTKDALEEYSRESANIKGFAEMCGSFADDIDDHKLDAAMSEHNRMFANLGRPGLITWESASTSPDESLFGDAAILIRELYQKWGWRAVRKGSVPEDSLAMMLGFCSILAHADLDDLLAGNNERLPSRLADEALINEGHMLNWIPDEVERAFPSKETFYGKTLGALVAFLRIDAVFVRNVLVWLRESGSHEVSFDDEALSARFSYLGEQFGELAELKVPFLEDMELVSI</sequence>
<dbReference type="AlphaFoldDB" id="A0A369LAS3"/>
<dbReference type="PANTHER" id="PTHR34227:SF1">
    <property type="entry name" value="DIMETHYL SULFOXIDE REDUCTASE CHAPERONE-RELATED"/>
    <property type="match status" value="1"/>
</dbReference>
<dbReference type="InterPro" id="IPR020945">
    <property type="entry name" value="DMSO/NO3_reduct_chaperone"/>
</dbReference>
<dbReference type="Proteomes" id="UP000253975">
    <property type="component" value="Unassembled WGS sequence"/>
</dbReference>
<comment type="caution">
    <text evidence="2">The sequence shown here is derived from an EMBL/GenBank/DDBJ whole genome shotgun (WGS) entry which is preliminary data.</text>
</comment>
<evidence type="ECO:0000313" key="2">
    <source>
        <dbReference type="EMBL" id="RDB55255.1"/>
    </source>
</evidence>
<keyword evidence="1" id="KW-0143">Chaperone</keyword>
<accession>A0A369LAS3</accession>
<dbReference type="InterPro" id="IPR036411">
    <property type="entry name" value="TorD-like_sf"/>
</dbReference>
<dbReference type="Pfam" id="PF02613">
    <property type="entry name" value="Nitrate_red_del"/>
    <property type="match status" value="1"/>
</dbReference>